<dbReference type="Pfam" id="PF00964">
    <property type="entry name" value="Elicitin"/>
    <property type="match status" value="1"/>
</dbReference>
<evidence type="ECO:0000256" key="5">
    <source>
        <dbReference type="ARBA" id="ARBA00023157"/>
    </source>
</evidence>
<evidence type="ECO:0000256" key="1">
    <source>
        <dbReference type="ARBA" id="ARBA00004613"/>
    </source>
</evidence>
<dbReference type="SUPFAM" id="SSF48647">
    <property type="entry name" value="Fungal elicitin"/>
    <property type="match status" value="1"/>
</dbReference>
<feature type="chain" id="PRO_5043897596" description="Elicitin" evidence="7">
    <location>
        <begin position="25"/>
        <end position="175"/>
    </location>
</feature>
<dbReference type="GO" id="GO:0052040">
    <property type="term" value="P:symbiont-mediated perturbation of host programmed cell death"/>
    <property type="evidence" value="ECO:0007669"/>
    <property type="project" value="UniProtKB-UniRule"/>
</dbReference>
<dbReference type="SMART" id="SM01187">
    <property type="entry name" value="Elicitin"/>
    <property type="match status" value="1"/>
</dbReference>
<reference evidence="8" key="1">
    <citation type="submission" date="2022-12" db="EMBL/GenBank/DDBJ databases">
        <authorList>
            <person name="Webb A."/>
        </authorList>
    </citation>
    <scope>NUCLEOTIDE SEQUENCE</scope>
    <source>
        <strain evidence="8">Pd1</strain>
    </source>
</reference>
<evidence type="ECO:0000256" key="7">
    <source>
        <dbReference type="SAM" id="SignalP"/>
    </source>
</evidence>
<comment type="caution">
    <text evidence="8">The sequence shown here is derived from an EMBL/GenBank/DDBJ whole genome shotgun (WGS) entry which is preliminary data.</text>
</comment>
<proteinExistence type="inferred from homology"/>
<comment type="subcellular location">
    <subcellularLocation>
        <location evidence="1 6">Secreted</location>
    </subcellularLocation>
</comment>
<evidence type="ECO:0000256" key="4">
    <source>
        <dbReference type="ARBA" id="ARBA00022978"/>
    </source>
</evidence>
<dbReference type="InterPro" id="IPR002200">
    <property type="entry name" value="Elicitin"/>
</dbReference>
<keyword evidence="5 6" id="KW-1015">Disulfide bond</keyword>
<evidence type="ECO:0000313" key="8">
    <source>
        <dbReference type="EMBL" id="CAI5739094.1"/>
    </source>
</evidence>
<keyword evidence="4 6" id="KW-0928">Hypersensitive response elicitation</keyword>
<accession>A0AAV0UQE7</accession>
<organism evidence="8 9">
    <name type="scientific">Peronospora destructor</name>
    <dbReference type="NCBI Taxonomy" id="86335"/>
    <lineage>
        <taxon>Eukaryota</taxon>
        <taxon>Sar</taxon>
        <taxon>Stramenopiles</taxon>
        <taxon>Oomycota</taxon>
        <taxon>Peronosporomycetes</taxon>
        <taxon>Peronosporales</taxon>
        <taxon>Peronosporaceae</taxon>
        <taxon>Peronospora</taxon>
    </lineage>
</organism>
<protein>
    <recommendedName>
        <fullName evidence="6">Elicitin</fullName>
    </recommendedName>
</protein>
<evidence type="ECO:0000256" key="3">
    <source>
        <dbReference type="ARBA" id="ARBA00022525"/>
    </source>
</evidence>
<gene>
    <name evidence="8" type="ORF">PDE001_LOCUS7097</name>
</gene>
<name>A0AAV0UQE7_9STRA</name>
<dbReference type="Proteomes" id="UP001162029">
    <property type="component" value="Unassembled WGS sequence"/>
</dbReference>
<evidence type="ECO:0000313" key="9">
    <source>
        <dbReference type="Proteomes" id="UP001162029"/>
    </source>
</evidence>
<dbReference type="AlphaFoldDB" id="A0AAV0UQE7"/>
<comment type="function">
    <text evidence="6">Induces local and distal defense responses (incompatible hypersensitive reaction) in plants from the solanaceae and cruciferae families. Elicits leaf necrosis and causes the accumulation of pathogenesis-related proteins. Might interact with the lipidic molecules of the plasma membrane.</text>
</comment>
<keyword evidence="7" id="KW-0732">Signal</keyword>
<sequence>MTFSSKSVFTAFSLLVTSAIMTIAQECPSDISQAFIASIDNSSYFDTCAEGITFNLTSVFDVLNFTSTDFMTFCNSSICLEPIHKNMKPLGCDITYMGTLRNLSMEVSELHEKCHHALDAAEGSGHGKMDMNKTMNMNGNANTPGDSTTVSSDASSIVLMTGSLISAAILAIFMA</sequence>
<keyword evidence="9" id="KW-1185">Reference proteome</keyword>
<evidence type="ECO:0000256" key="2">
    <source>
        <dbReference type="ARBA" id="ARBA00009544"/>
    </source>
</evidence>
<comment type="similarity">
    <text evidence="2 6">Belongs to the elicitin family.</text>
</comment>
<feature type="signal peptide" evidence="7">
    <location>
        <begin position="1"/>
        <end position="24"/>
    </location>
</feature>
<dbReference type="GO" id="GO:0005576">
    <property type="term" value="C:extracellular region"/>
    <property type="evidence" value="ECO:0007669"/>
    <property type="project" value="UniProtKB-SubCell"/>
</dbReference>
<dbReference type="EMBL" id="CANTFM010001406">
    <property type="protein sequence ID" value="CAI5739094.1"/>
    <property type="molecule type" value="Genomic_DNA"/>
</dbReference>
<evidence type="ECO:0000256" key="6">
    <source>
        <dbReference type="RuleBase" id="RU368111"/>
    </source>
</evidence>
<dbReference type="InterPro" id="IPR036470">
    <property type="entry name" value="Elicitin_sf"/>
</dbReference>
<keyword evidence="3 6" id="KW-0964">Secreted</keyword>